<feature type="domain" description="OmpR/PhoB-type" evidence="11">
    <location>
        <begin position="133"/>
        <end position="233"/>
    </location>
</feature>
<dbReference type="Proteomes" id="UP000027822">
    <property type="component" value="Unassembled WGS sequence"/>
</dbReference>
<accession>A0A073K0S1</accession>
<sequence length="235" mass="26821">MHDANILLVDDETAILQLLTTVLQKEGFTNITTATSAEEAMPLVESYHFHLIILDVMLPGKSGFELCPMIRAKTDCPIFFLTAKTSDLDKLSGFLYGADDYITKPFNPLEIVARVKAQLRRQMKYESKAVPNTHTLSFGRFQIDKHAAELIVDNEVTECSAQLFQLLLFFCEHPNYVFSKEELYEKVWGSPAYDGDDNTVMVHIRKLREKIELDPSHPKYIKTIRGLGYKFIPGR</sequence>
<evidence type="ECO:0000256" key="2">
    <source>
        <dbReference type="ARBA" id="ARBA00022490"/>
    </source>
</evidence>
<dbReference type="GO" id="GO:0005829">
    <property type="term" value="C:cytosol"/>
    <property type="evidence" value="ECO:0007669"/>
    <property type="project" value="TreeGrafter"/>
</dbReference>
<evidence type="ECO:0000256" key="6">
    <source>
        <dbReference type="ARBA" id="ARBA00023125"/>
    </source>
</evidence>
<dbReference type="STRING" id="574376.BAMA_17080"/>
<dbReference type="SUPFAM" id="SSF52172">
    <property type="entry name" value="CheY-like"/>
    <property type="match status" value="1"/>
</dbReference>
<evidence type="ECO:0000256" key="5">
    <source>
        <dbReference type="ARBA" id="ARBA00023015"/>
    </source>
</evidence>
<name>A0A073K0S1_9BACI</name>
<dbReference type="Gene3D" id="3.40.50.2300">
    <property type="match status" value="1"/>
</dbReference>
<dbReference type="Gene3D" id="6.10.250.690">
    <property type="match status" value="1"/>
</dbReference>
<dbReference type="GO" id="GO:0000976">
    <property type="term" value="F:transcription cis-regulatory region binding"/>
    <property type="evidence" value="ECO:0007669"/>
    <property type="project" value="TreeGrafter"/>
</dbReference>
<evidence type="ECO:0000256" key="3">
    <source>
        <dbReference type="ARBA" id="ARBA00022553"/>
    </source>
</evidence>
<dbReference type="EMBL" id="JOTN01000004">
    <property type="protein sequence ID" value="KEK20161.1"/>
    <property type="molecule type" value="Genomic_DNA"/>
</dbReference>
<dbReference type="CDD" id="cd00383">
    <property type="entry name" value="trans_reg_C"/>
    <property type="match status" value="1"/>
</dbReference>
<protein>
    <submittedName>
        <fullName evidence="12">Transcriptional regulator</fullName>
    </submittedName>
</protein>
<evidence type="ECO:0000256" key="1">
    <source>
        <dbReference type="ARBA" id="ARBA00004496"/>
    </source>
</evidence>
<dbReference type="PROSITE" id="PS51755">
    <property type="entry name" value="OMPR_PHOB"/>
    <property type="match status" value="1"/>
</dbReference>
<dbReference type="eggNOG" id="COG0745">
    <property type="taxonomic scope" value="Bacteria"/>
</dbReference>
<keyword evidence="3 8" id="KW-0597">Phosphoprotein</keyword>
<feature type="DNA-binding region" description="OmpR/PhoB-type" evidence="9">
    <location>
        <begin position="133"/>
        <end position="233"/>
    </location>
</feature>
<keyword evidence="4" id="KW-0902">Two-component regulatory system</keyword>
<evidence type="ECO:0000313" key="12">
    <source>
        <dbReference type="EMBL" id="KEK20161.1"/>
    </source>
</evidence>
<comment type="caution">
    <text evidence="12">The sequence shown here is derived from an EMBL/GenBank/DDBJ whole genome shotgun (WGS) entry which is preliminary data.</text>
</comment>
<keyword evidence="7" id="KW-0804">Transcription</keyword>
<dbReference type="PANTHER" id="PTHR48111">
    <property type="entry name" value="REGULATOR OF RPOS"/>
    <property type="match status" value="1"/>
</dbReference>
<dbReference type="Gene3D" id="1.10.10.10">
    <property type="entry name" value="Winged helix-like DNA-binding domain superfamily/Winged helix DNA-binding domain"/>
    <property type="match status" value="1"/>
</dbReference>
<comment type="subcellular location">
    <subcellularLocation>
        <location evidence="1">Cytoplasm</location>
    </subcellularLocation>
</comment>
<evidence type="ECO:0000259" key="11">
    <source>
        <dbReference type="PROSITE" id="PS51755"/>
    </source>
</evidence>
<dbReference type="GO" id="GO:0006355">
    <property type="term" value="P:regulation of DNA-templated transcription"/>
    <property type="evidence" value="ECO:0007669"/>
    <property type="project" value="InterPro"/>
</dbReference>
<dbReference type="InterPro" id="IPR011006">
    <property type="entry name" value="CheY-like_superfamily"/>
</dbReference>
<dbReference type="SMART" id="SM00862">
    <property type="entry name" value="Trans_reg_C"/>
    <property type="match status" value="1"/>
</dbReference>
<dbReference type="PANTHER" id="PTHR48111:SF52">
    <property type="entry name" value="TRANSCRIPTIONAL REGULATORY PROTEIN YVRH"/>
    <property type="match status" value="1"/>
</dbReference>
<keyword evidence="5" id="KW-0805">Transcription regulation</keyword>
<dbReference type="FunFam" id="1.10.10.10:FF:000018">
    <property type="entry name" value="DNA-binding response regulator ResD"/>
    <property type="match status" value="1"/>
</dbReference>
<evidence type="ECO:0000256" key="7">
    <source>
        <dbReference type="ARBA" id="ARBA00023163"/>
    </source>
</evidence>
<dbReference type="InterPro" id="IPR016032">
    <property type="entry name" value="Sig_transdc_resp-reg_C-effctor"/>
</dbReference>
<dbReference type="RefSeq" id="WP_034637411.1">
    <property type="nucleotide sequence ID" value="NZ_CBCSJC010000003.1"/>
</dbReference>
<dbReference type="OrthoDB" id="9790442at2"/>
<dbReference type="Pfam" id="PF00486">
    <property type="entry name" value="Trans_reg_C"/>
    <property type="match status" value="1"/>
</dbReference>
<dbReference type="CDD" id="cd17574">
    <property type="entry name" value="REC_OmpR"/>
    <property type="match status" value="1"/>
</dbReference>
<keyword evidence="13" id="KW-1185">Reference proteome</keyword>
<feature type="modified residue" description="4-aspartylphosphate" evidence="8">
    <location>
        <position position="55"/>
    </location>
</feature>
<dbReference type="GO" id="GO:0000156">
    <property type="term" value="F:phosphorelay response regulator activity"/>
    <property type="evidence" value="ECO:0007669"/>
    <property type="project" value="TreeGrafter"/>
</dbReference>
<keyword evidence="6 9" id="KW-0238">DNA-binding</keyword>
<dbReference type="PROSITE" id="PS50110">
    <property type="entry name" value="RESPONSE_REGULATORY"/>
    <property type="match status" value="1"/>
</dbReference>
<dbReference type="GO" id="GO:0032993">
    <property type="term" value="C:protein-DNA complex"/>
    <property type="evidence" value="ECO:0007669"/>
    <property type="project" value="TreeGrafter"/>
</dbReference>
<dbReference type="InterPro" id="IPR036388">
    <property type="entry name" value="WH-like_DNA-bd_sf"/>
</dbReference>
<dbReference type="SMART" id="SM00448">
    <property type="entry name" value="REC"/>
    <property type="match status" value="1"/>
</dbReference>
<dbReference type="InterPro" id="IPR039420">
    <property type="entry name" value="WalR-like"/>
</dbReference>
<dbReference type="SUPFAM" id="SSF46894">
    <property type="entry name" value="C-terminal effector domain of the bipartite response regulators"/>
    <property type="match status" value="1"/>
</dbReference>
<gene>
    <name evidence="12" type="ORF">BAMA_17080</name>
</gene>
<evidence type="ECO:0000313" key="13">
    <source>
        <dbReference type="Proteomes" id="UP000027822"/>
    </source>
</evidence>
<feature type="domain" description="Response regulatory" evidence="10">
    <location>
        <begin position="5"/>
        <end position="119"/>
    </location>
</feature>
<evidence type="ECO:0000256" key="8">
    <source>
        <dbReference type="PROSITE-ProRule" id="PRU00169"/>
    </source>
</evidence>
<evidence type="ECO:0000256" key="4">
    <source>
        <dbReference type="ARBA" id="ARBA00023012"/>
    </source>
</evidence>
<reference evidence="12 13" key="1">
    <citation type="submission" date="2014-06" db="EMBL/GenBank/DDBJ databases">
        <title>Draft genome sequence of Bacillus manliponensis JCM 15802 (MCCC 1A00708).</title>
        <authorList>
            <person name="Lai Q."/>
            <person name="Liu Y."/>
            <person name="Shao Z."/>
        </authorList>
    </citation>
    <scope>NUCLEOTIDE SEQUENCE [LARGE SCALE GENOMIC DNA]</scope>
    <source>
        <strain evidence="12 13">JCM 15802</strain>
    </source>
</reference>
<keyword evidence="2" id="KW-0963">Cytoplasm</keyword>
<dbReference type="InterPro" id="IPR001789">
    <property type="entry name" value="Sig_transdc_resp-reg_receiver"/>
</dbReference>
<dbReference type="Pfam" id="PF00072">
    <property type="entry name" value="Response_reg"/>
    <property type="match status" value="1"/>
</dbReference>
<dbReference type="InterPro" id="IPR001867">
    <property type="entry name" value="OmpR/PhoB-type_DNA-bd"/>
</dbReference>
<dbReference type="AlphaFoldDB" id="A0A073K0S1"/>
<evidence type="ECO:0000259" key="10">
    <source>
        <dbReference type="PROSITE" id="PS50110"/>
    </source>
</evidence>
<proteinExistence type="predicted"/>
<evidence type="ECO:0000256" key="9">
    <source>
        <dbReference type="PROSITE-ProRule" id="PRU01091"/>
    </source>
</evidence>
<organism evidence="12 13">
    <name type="scientific">Bacillus manliponensis</name>
    <dbReference type="NCBI Taxonomy" id="574376"/>
    <lineage>
        <taxon>Bacteria</taxon>
        <taxon>Bacillati</taxon>
        <taxon>Bacillota</taxon>
        <taxon>Bacilli</taxon>
        <taxon>Bacillales</taxon>
        <taxon>Bacillaceae</taxon>
        <taxon>Bacillus</taxon>
        <taxon>Bacillus cereus group</taxon>
    </lineage>
</organism>
<dbReference type="FunFam" id="3.40.50.2300:FF:000001">
    <property type="entry name" value="DNA-binding response regulator PhoB"/>
    <property type="match status" value="1"/>
</dbReference>